<sequence>MVLSLLLVDVVSFASSSRLVFFLIPVPGSTLVVLACTTRGSVHHHPEEVSSFSYIWREQEDFKLVNRPARK</sequence>
<dbReference type="EMBL" id="MU001672">
    <property type="protein sequence ID" value="KAF2460920.1"/>
    <property type="molecule type" value="Genomic_DNA"/>
</dbReference>
<accession>A0A6A6PAE4</accession>
<dbReference type="Proteomes" id="UP000799766">
    <property type="component" value="Unassembled WGS sequence"/>
</dbReference>
<gene>
    <name evidence="1" type="ORF">BDY21DRAFT_135395</name>
</gene>
<keyword evidence="2" id="KW-1185">Reference proteome</keyword>
<reference evidence="1" key="1">
    <citation type="journal article" date="2020" name="Stud. Mycol.">
        <title>101 Dothideomycetes genomes: a test case for predicting lifestyles and emergence of pathogens.</title>
        <authorList>
            <person name="Haridas S."/>
            <person name="Albert R."/>
            <person name="Binder M."/>
            <person name="Bloem J."/>
            <person name="Labutti K."/>
            <person name="Salamov A."/>
            <person name="Andreopoulos B."/>
            <person name="Baker S."/>
            <person name="Barry K."/>
            <person name="Bills G."/>
            <person name="Bluhm B."/>
            <person name="Cannon C."/>
            <person name="Castanera R."/>
            <person name="Culley D."/>
            <person name="Daum C."/>
            <person name="Ezra D."/>
            <person name="Gonzalez J."/>
            <person name="Henrissat B."/>
            <person name="Kuo A."/>
            <person name="Liang C."/>
            <person name="Lipzen A."/>
            <person name="Lutzoni F."/>
            <person name="Magnuson J."/>
            <person name="Mondo S."/>
            <person name="Nolan M."/>
            <person name="Ohm R."/>
            <person name="Pangilinan J."/>
            <person name="Park H.-J."/>
            <person name="Ramirez L."/>
            <person name="Alfaro M."/>
            <person name="Sun H."/>
            <person name="Tritt A."/>
            <person name="Yoshinaga Y."/>
            <person name="Zwiers L.-H."/>
            <person name="Turgeon B."/>
            <person name="Goodwin S."/>
            <person name="Spatafora J."/>
            <person name="Crous P."/>
            <person name="Grigoriev I."/>
        </authorList>
    </citation>
    <scope>NUCLEOTIDE SEQUENCE</scope>
    <source>
        <strain evidence="1">ATCC 16933</strain>
    </source>
</reference>
<dbReference type="AlphaFoldDB" id="A0A6A6PAE4"/>
<protein>
    <submittedName>
        <fullName evidence="1">Uncharacterized protein</fullName>
    </submittedName>
</protein>
<organism evidence="1 2">
    <name type="scientific">Lineolata rhizophorae</name>
    <dbReference type="NCBI Taxonomy" id="578093"/>
    <lineage>
        <taxon>Eukaryota</taxon>
        <taxon>Fungi</taxon>
        <taxon>Dikarya</taxon>
        <taxon>Ascomycota</taxon>
        <taxon>Pezizomycotina</taxon>
        <taxon>Dothideomycetes</taxon>
        <taxon>Dothideomycetes incertae sedis</taxon>
        <taxon>Lineolatales</taxon>
        <taxon>Lineolataceae</taxon>
        <taxon>Lineolata</taxon>
    </lineage>
</organism>
<proteinExistence type="predicted"/>
<evidence type="ECO:0000313" key="2">
    <source>
        <dbReference type="Proteomes" id="UP000799766"/>
    </source>
</evidence>
<name>A0A6A6PAE4_9PEZI</name>
<evidence type="ECO:0000313" key="1">
    <source>
        <dbReference type="EMBL" id="KAF2460920.1"/>
    </source>
</evidence>